<evidence type="ECO:0000313" key="4">
    <source>
        <dbReference type="Proteomes" id="UP000774947"/>
    </source>
</evidence>
<feature type="domain" description="CBS" evidence="2">
    <location>
        <begin position="101"/>
        <end position="156"/>
    </location>
</feature>
<dbReference type="PROSITE" id="PS51371">
    <property type="entry name" value="CBS"/>
    <property type="match status" value="1"/>
</dbReference>
<dbReference type="AlphaFoldDB" id="A0A921DU43"/>
<dbReference type="Proteomes" id="UP000774947">
    <property type="component" value="Unassembled WGS sequence"/>
</dbReference>
<dbReference type="InterPro" id="IPR046342">
    <property type="entry name" value="CBS_dom_sf"/>
</dbReference>
<reference evidence="3" key="2">
    <citation type="submission" date="2021-09" db="EMBL/GenBank/DDBJ databases">
        <authorList>
            <person name="Gilroy R."/>
        </authorList>
    </citation>
    <scope>NUCLEOTIDE SEQUENCE</scope>
    <source>
        <strain evidence="3">CHK173-2119</strain>
    </source>
</reference>
<sequence>MDNYQRFLQAFNELERVIQHRLKVDAKYNLGSLLRIAQQAHDQLITSHYKELDFLRNFRNILVHEGIQAEGEIATPSDFLIEKIEFITMKIREAKKIKDLFRSPVISFKLEDTLHDVLQAVNQYGYTKFPVFAQDHLVGVVTDNGITKFMADQLQEDLISIKSVHLQSILDLDKRKDSFMVVNEDTSIYDIDDIFTQKIKEGKSSFILLMARDHQVDHPDDITGIITPWNLPTIIENL</sequence>
<dbReference type="SUPFAM" id="SSF54631">
    <property type="entry name" value="CBS-domain pair"/>
    <property type="match status" value="1"/>
</dbReference>
<evidence type="ECO:0000256" key="1">
    <source>
        <dbReference type="PROSITE-ProRule" id="PRU00703"/>
    </source>
</evidence>
<proteinExistence type="predicted"/>
<keyword evidence="1" id="KW-0129">CBS domain</keyword>
<dbReference type="Pfam" id="PF00571">
    <property type="entry name" value="CBS"/>
    <property type="match status" value="1"/>
</dbReference>
<protein>
    <submittedName>
        <fullName evidence="3">CBS domain-containing protein</fullName>
    </submittedName>
</protein>
<dbReference type="EMBL" id="DYXY01000004">
    <property type="protein sequence ID" value="HJE14475.1"/>
    <property type="molecule type" value="Genomic_DNA"/>
</dbReference>
<comment type="caution">
    <text evidence="3">The sequence shown here is derived from an EMBL/GenBank/DDBJ whole genome shotgun (WGS) entry which is preliminary data.</text>
</comment>
<evidence type="ECO:0000313" key="3">
    <source>
        <dbReference type="EMBL" id="HJE14475.1"/>
    </source>
</evidence>
<organism evidence="3 4">
    <name type="scientific">Lapidilactobacillus dextrinicus</name>
    <dbReference type="NCBI Taxonomy" id="51664"/>
    <lineage>
        <taxon>Bacteria</taxon>
        <taxon>Bacillati</taxon>
        <taxon>Bacillota</taxon>
        <taxon>Bacilli</taxon>
        <taxon>Lactobacillales</taxon>
        <taxon>Lactobacillaceae</taxon>
        <taxon>Lapidilactobacillus</taxon>
    </lineage>
</organism>
<dbReference type="Gene3D" id="3.10.580.10">
    <property type="entry name" value="CBS-domain"/>
    <property type="match status" value="1"/>
</dbReference>
<evidence type="ECO:0000259" key="2">
    <source>
        <dbReference type="PROSITE" id="PS51371"/>
    </source>
</evidence>
<gene>
    <name evidence="3" type="ORF">K8W17_00155</name>
</gene>
<name>A0A921DU43_9LACO</name>
<dbReference type="InterPro" id="IPR000644">
    <property type="entry name" value="CBS_dom"/>
</dbReference>
<reference evidence="3" key="1">
    <citation type="journal article" date="2021" name="PeerJ">
        <title>Extensive microbial diversity within the chicken gut microbiome revealed by metagenomics and culture.</title>
        <authorList>
            <person name="Gilroy R."/>
            <person name="Ravi A."/>
            <person name="Getino M."/>
            <person name="Pursley I."/>
            <person name="Horton D.L."/>
            <person name="Alikhan N.F."/>
            <person name="Baker D."/>
            <person name="Gharbi K."/>
            <person name="Hall N."/>
            <person name="Watson M."/>
            <person name="Adriaenssens E.M."/>
            <person name="Foster-Nyarko E."/>
            <person name="Jarju S."/>
            <person name="Secka A."/>
            <person name="Antonio M."/>
            <person name="Oren A."/>
            <person name="Chaudhuri R.R."/>
            <person name="La Ragione R."/>
            <person name="Hildebrand F."/>
            <person name="Pallen M.J."/>
        </authorList>
    </citation>
    <scope>NUCLEOTIDE SEQUENCE</scope>
    <source>
        <strain evidence="3">CHK173-2119</strain>
    </source>
</reference>
<accession>A0A921DU43</accession>